<dbReference type="RefSeq" id="WP_115835522.1">
    <property type="nucleotide sequence ID" value="NZ_CP025086.1"/>
</dbReference>
<keyword evidence="2" id="KW-1185">Reference proteome</keyword>
<evidence type="ECO:0000313" key="1">
    <source>
        <dbReference type="EMBL" id="REF89592.1"/>
    </source>
</evidence>
<sequence>MNNVYVEARPKGRPEGTHIDDYVIEDTEHGVLASFKTQKEAIEWAKAGGHHPLVARVRHQNDKKVPGHWRSAFWQSA</sequence>
<comment type="caution">
    <text evidence="1">The sequence shown here is derived from an EMBL/GenBank/DDBJ whole genome shotgun (WGS) entry which is preliminary data.</text>
</comment>
<dbReference type="OrthoDB" id="122582at2"/>
<reference evidence="1 2" key="1">
    <citation type="submission" date="2018-08" db="EMBL/GenBank/DDBJ databases">
        <title>Genomic Encyclopedia of Type Strains, Phase IV (KMG-IV): sequencing the most valuable type-strain genomes for metagenomic binning, comparative biology and taxonomic classification.</title>
        <authorList>
            <person name="Goeker M."/>
        </authorList>
    </citation>
    <scope>NUCLEOTIDE SEQUENCE [LARGE SCALE GENOMIC DNA]</scope>
    <source>
        <strain evidence="1 2">BW863</strain>
    </source>
</reference>
<evidence type="ECO:0000313" key="2">
    <source>
        <dbReference type="Proteomes" id="UP000256900"/>
    </source>
</evidence>
<dbReference type="AlphaFoldDB" id="A0A3D9Z370"/>
<gene>
    <name evidence="1" type="ORF">DES32_0818</name>
</gene>
<accession>A0A3D9Z370</accession>
<dbReference type="Proteomes" id="UP000256900">
    <property type="component" value="Unassembled WGS sequence"/>
</dbReference>
<name>A0A3D9Z370_9HYPH</name>
<proteinExistence type="predicted"/>
<organism evidence="1 2">
    <name type="scientific">Methylovirgula ligni</name>
    <dbReference type="NCBI Taxonomy" id="569860"/>
    <lineage>
        <taxon>Bacteria</taxon>
        <taxon>Pseudomonadati</taxon>
        <taxon>Pseudomonadota</taxon>
        <taxon>Alphaproteobacteria</taxon>
        <taxon>Hyphomicrobiales</taxon>
        <taxon>Beijerinckiaceae</taxon>
        <taxon>Methylovirgula</taxon>
    </lineage>
</organism>
<protein>
    <recommendedName>
        <fullName evidence="3">ETC complex I subunit-like protein</fullName>
    </recommendedName>
</protein>
<dbReference type="EMBL" id="QUMO01000001">
    <property type="protein sequence ID" value="REF89592.1"/>
    <property type="molecule type" value="Genomic_DNA"/>
</dbReference>
<evidence type="ECO:0008006" key="3">
    <source>
        <dbReference type="Google" id="ProtNLM"/>
    </source>
</evidence>